<evidence type="ECO:0000256" key="5">
    <source>
        <dbReference type="ARBA" id="ARBA00023237"/>
    </source>
</evidence>
<accession>A0A161LGH6</accession>
<keyword evidence="3 6" id="KW-0732">Signal</keyword>
<gene>
    <name evidence="8" type="ORF">PJIAN_4560</name>
</gene>
<evidence type="ECO:0000256" key="4">
    <source>
        <dbReference type="ARBA" id="ARBA00023136"/>
    </source>
</evidence>
<dbReference type="AlphaFoldDB" id="A0A161LGH6"/>
<keyword evidence="5" id="KW-0998">Cell outer membrane</keyword>
<protein>
    <submittedName>
        <fullName evidence="8">Starch-binding associating with outer membrane</fullName>
    </submittedName>
</protein>
<dbReference type="Pfam" id="PF07980">
    <property type="entry name" value="SusD_RagB"/>
    <property type="match status" value="1"/>
</dbReference>
<comment type="caution">
    <text evidence="8">The sequence shown here is derived from an EMBL/GenBank/DDBJ whole genome shotgun (WGS) entry which is preliminary data.</text>
</comment>
<dbReference type="SUPFAM" id="SSF48452">
    <property type="entry name" value="TPR-like"/>
    <property type="match status" value="1"/>
</dbReference>
<dbReference type="OrthoDB" id="5694214at2"/>
<feature type="signal peptide" evidence="6">
    <location>
        <begin position="1"/>
        <end position="21"/>
    </location>
</feature>
<dbReference type="PROSITE" id="PS51257">
    <property type="entry name" value="PROKAR_LIPOPROTEIN"/>
    <property type="match status" value="1"/>
</dbReference>
<dbReference type="EMBL" id="BDCR01000004">
    <property type="protein sequence ID" value="GAT64017.1"/>
    <property type="molecule type" value="Genomic_DNA"/>
</dbReference>
<dbReference type="STRING" id="681398.PJIAN_4560"/>
<keyword evidence="4" id="KW-0472">Membrane</keyword>
<dbReference type="Proteomes" id="UP000076586">
    <property type="component" value="Unassembled WGS sequence"/>
</dbReference>
<reference evidence="9" key="1">
    <citation type="submission" date="2016-04" db="EMBL/GenBank/DDBJ databases">
        <title>Draft genome sequence of Paludibacter jiangxiensis strain NM7.</title>
        <authorList>
            <person name="Qiu Y."/>
            <person name="Matsuura N."/>
            <person name="Ohashi A."/>
            <person name="Tourlousse M.D."/>
            <person name="Sekiguchi Y."/>
        </authorList>
    </citation>
    <scope>NUCLEOTIDE SEQUENCE [LARGE SCALE GENOMIC DNA]</scope>
    <source>
        <strain evidence="9">NM7</strain>
    </source>
</reference>
<dbReference type="InterPro" id="IPR011990">
    <property type="entry name" value="TPR-like_helical_dom_sf"/>
</dbReference>
<evidence type="ECO:0000313" key="8">
    <source>
        <dbReference type="EMBL" id="GAT64017.1"/>
    </source>
</evidence>
<sequence>MKKRFKYILFSALMSTLLVSCYDLDVPVTTQITPDTYPKDSAQFVASAGVVYAALRGNYAMDYYFVTELSSDEAILPARGGNWYDNKGYRNFHYHEWTPDYGWAVSCWDWLSRIIGYDNQTMYILQSNMPEGTTKNRMLSELRMVRALAYFYMMDLYGNVPIVTTYGDFEQKPKTDRKEVFNFIESEIKACLPNLTSTVNAVTYGYPTKYMAYALLAKMYLNAEYYTGTKRYDDCIAACDNVITSGKYTLATTSNYLQMFYPNNGPSTPEFIFAIPFDPSYTALGGTNGMMYRARYDVPRSEKAKFGLPFTPSAPESTLPEFYANFDDPNDVRNKQWLTGLQYMNDGVTPIMLTVKKKAYDQYYAGSDPDANMTYQVNLTPNIVLRQDSILFDCGNDEIAWNMGYRNIKFYPDASSTSRNQNNDMPVFRYSDILLMKAEAILRGGNATNGQTALSLVNDVRSKRTTSTPWTAVTLDDLYKERAREFAYETWRRNDMIRFGKFEGKWGFKKDASVYRRIFPIPTAAMIKNPKLTQNPGY</sequence>
<reference evidence="9" key="2">
    <citation type="journal article" date="2017" name="Genome Announc.">
        <title>Draft genome sequence of Paludibacter jiangxiensis NM7(T), a propionate-producing fermentative bacterium.</title>
        <authorList>
            <person name="Qiu Y.-L."/>
            <person name="Tourlousse D.M."/>
            <person name="Matsuura N."/>
            <person name="Ohashi A."/>
            <person name="Sekiguchi Y."/>
        </authorList>
    </citation>
    <scope>NUCLEOTIDE SEQUENCE [LARGE SCALE GENOMIC DNA]</scope>
    <source>
        <strain evidence="9">NM7</strain>
    </source>
</reference>
<evidence type="ECO:0000259" key="7">
    <source>
        <dbReference type="Pfam" id="PF07980"/>
    </source>
</evidence>
<dbReference type="RefSeq" id="WP_068705737.1">
    <property type="nucleotide sequence ID" value="NZ_BDCR01000004.1"/>
</dbReference>
<dbReference type="InterPro" id="IPR012944">
    <property type="entry name" value="SusD_RagB_dom"/>
</dbReference>
<evidence type="ECO:0000256" key="6">
    <source>
        <dbReference type="SAM" id="SignalP"/>
    </source>
</evidence>
<evidence type="ECO:0000313" key="9">
    <source>
        <dbReference type="Proteomes" id="UP000076586"/>
    </source>
</evidence>
<feature type="chain" id="PRO_5007824059" evidence="6">
    <location>
        <begin position="22"/>
        <end position="538"/>
    </location>
</feature>
<dbReference type="Gene3D" id="1.25.40.390">
    <property type="match status" value="1"/>
</dbReference>
<comment type="subcellular location">
    <subcellularLocation>
        <location evidence="1">Cell outer membrane</location>
    </subcellularLocation>
</comment>
<feature type="domain" description="RagB/SusD" evidence="7">
    <location>
        <begin position="216"/>
        <end position="538"/>
    </location>
</feature>
<organism evidence="8 9">
    <name type="scientific">Paludibacter jiangxiensis</name>
    <dbReference type="NCBI Taxonomy" id="681398"/>
    <lineage>
        <taxon>Bacteria</taxon>
        <taxon>Pseudomonadati</taxon>
        <taxon>Bacteroidota</taxon>
        <taxon>Bacteroidia</taxon>
        <taxon>Bacteroidales</taxon>
        <taxon>Paludibacteraceae</taxon>
        <taxon>Paludibacter</taxon>
    </lineage>
</organism>
<keyword evidence="9" id="KW-1185">Reference proteome</keyword>
<name>A0A161LGH6_9BACT</name>
<comment type="similarity">
    <text evidence="2">Belongs to the SusD family.</text>
</comment>
<proteinExistence type="inferred from homology"/>
<evidence type="ECO:0000256" key="3">
    <source>
        <dbReference type="ARBA" id="ARBA00022729"/>
    </source>
</evidence>
<evidence type="ECO:0000256" key="1">
    <source>
        <dbReference type="ARBA" id="ARBA00004442"/>
    </source>
</evidence>
<evidence type="ECO:0000256" key="2">
    <source>
        <dbReference type="ARBA" id="ARBA00006275"/>
    </source>
</evidence>
<dbReference type="GO" id="GO:0009279">
    <property type="term" value="C:cell outer membrane"/>
    <property type="evidence" value="ECO:0007669"/>
    <property type="project" value="UniProtKB-SubCell"/>
</dbReference>